<sequence length="413" mass="45610">MADYLSPYHPYQPEPNIAPFDLAKIPDEDIDKANTNQELLPTAMKVLESPNSKDVVLSPLILGCAAFGYGMYTDQDHLTSSLPLRIVRLALRSGITSFDTAPWYNPSEIILGNALRALDHPRGSYHLITKVGKYGPNCRDHIWDPEVIKASVERSLKRLGTDYLDAVYLHDVEYTLPPPSCSHTPLSDLPSVLAPPLVPTLEESTLLLAISTLRALQSSGKILKIGIAGYPLPVLLRLSLLVYHTTGTPLDIVQTFGHHTIQNSSIEKGYLQAFEQQAKVDRVISAAPLSMGLLTTDGGPEWHPARDIPPLWHAARAASSLCLSSQTSLEQISLSYAYRAISQPSGKRVPVVIGCTELEHVKESVQMWNQVNHEDGEHSKGSRELEGKVRDLFREEGVEDWSWTCPTDEQRAG</sequence>
<dbReference type="PANTHER" id="PTHR42686:SF1">
    <property type="entry name" value="GH17980P-RELATED"/>
    <property type="match status" value="1"/>
</dbReference>
<dbReference type="EMBL" id="NIDF01000143">
    <property type="protein sequence ID" value="TYJ52288.1"/>
    <property type="molecule type" value="Genomic_DNA"/>
</dbReference>
<dbReference type="AlphaFoldDB" id="A0A5D3ANM8"/>
<protein>
    <recommendedName>
        <fullName evidence="1">NADP-dependent oxidoreductase domain-containing protein</fullName>
    </recommendedName>
</protein>
<dbReference type="GO" id="GO:0045290">
    <property type="term" value="F:D-arabinose 1-dehydrogenase [NAD(P)+] activity"/>
    <property type="evidence" value="ECO:0007669"/>
    <property type="project" value="TreeGrafter"/>
</dbReference>
<dbReference type="GO" id="GO:0005829">
    <property type="term" value="C:cytosol"/>
    <property type="evidence" value="ECO:0007669"/>
    <property type="project" value="TreeGrafter"/>
</dbReference>
<dbReference type="PANTHER" id="PTHR42686">
    <property type="entry name" value="GH17980P-RELATED"/>
    <property type="match status" value="1"/>
</dbReference>
<evidence type="ECO:0000313" key="3">
    <source>
        <dbReference type="Proteomes" id="UP000322245"/>
    </source>
</evidence>
<feature type="domain" description="NADP-dependent oxidoreductase" evidence="1">
    <location>
        <begin position="60"/>
        <end position="370"/>
    </location>
</feature>
<dbReference type="Proteomes" id="UP000322245">
    <property type="component" value="Unassembled WGS sequence"/>
</dbReference>
<reference evidence="2 3" key="1">
    <citation type="submission" date="2017-05" db="EMBL/GenBank/DDBJ databases">
        <title>The Genome Sequence of Tsuchiyaea wingfieldii DSM 27421.</title>
        <authorList>
            <person name="Cuomo C."/>
            <person name="Passer A."/>
            <person name="Billmyre B."/>
            <person name="Heitman J."/>
        </authorList>
    </citation>
    <scope>NUCLEOTIDE SEQUENCE [LARGE SCALE GENOMIC DNA]</scope>
    <source>
        <strain evidence="2 3">DSM 27421</strain>
    </source>
</reference>
<keyword evidence="3" id="KW-1185">Reference proteome</keyword>
<dbReference type="Pfam" id="PF00248">
    <property type="entry name" value="Aldo_ket_red"/>
    <property type="match status" value="1"/>
</dbReference>
<dbReference type="InterPro" id="IPR020471">
    <property type="entry name" value="AKR"/>
</dbReference>
<organism evidence="2 3">
    <name type="scientific">Cryptococcus floricola</name>
    <dbReference type="NCBI Taxonomy" id="2591691"/>
    <lineage>
        <taxon>Eukaryota</taxon>
        <taxon>Fungi</taxon>
        <taxon>Dikarya</taxon>
        <taxon>Basidiomycota</taxon>
        <taxon>Agaricomycotina</taxon>
        <taxon>Tremellomycetes</taxon>
        <taxon>Tremellales</taxon>
        <taxon>Cryptococcaceae</taxon>
        <taxon>Cryptococcus</taxon>
    </lineage>
</organism>
<gene>
    <name evidence="2" type="ORF">B9479_007103</name>
</gene>
<dbReference type="InterPro" id="IPR036812">
    <property type="entry name" value="NAD(P)_OxRdtase_dom_sf"/>
</dbReference>
<dbReference type="Gene3D" id="3.20.20.100">
    <property type="entry name" value="NADP-dependent oxidoreductase domain"/>
    <property type="match status" value="1"/>
</dbReference>
<comment type="caution">
    <text evidence="2">The sequence shown here is derived from an EMBL/GenBank/DDBJ whole genome shotgun (WGS) entry which is preliminary data.</text>
</comment>
<evidence type="ECO:0000259" key="1">
    <source>
        <dbReference type="Pfam" id="PF00248"/>
    </source>
</evidence>
<evidence type="ECO:0000313" key="2">
    <source>
        <dbReference type="EMBL" id="TYJ52288.1"/>
    </source>
</evidence>
<dbReference type="SUPFAM" id="SSF51430">
    <property type="entry name" value="NAD(P)-linked oxidoreductase"/>
    <property type="match status" value="1"/>
</dbReference>
<dbReference type="InterPro" id="IPR023210">
    <property type="entry name" value="NADP_OxRdtase_dom"/>
</dbReference>
<dbReference type="GO" id="GO:0070485">
    <property type="term" value="P:dehydro-D-arabinono-1,4-lactone biosynthetic process"/>
    <property type="evidence" value="ECO:0007669"/>
    <property type="project" value="TreeGrafter"/>
</dbReference>
<name>A0A5D3ANM8_9TREE</name>
<accession>A0A5D3ANM8</accession>
<proteinExistence type="predicted"/>